<gene>
    <name evidence="1" type="ORF">AB4Y32_39800</name>
</gene>
<keyword evidence="2" id="KW-1185">Reference proteome</keyword>
<dbReference type="Proteomes" id="UP001558850">
    <property type="component" value="Unassembled WGS sequence"/>
</dbReference>
<protein>
    <submittedName>
        <fullName evidence="1">D-2-hydroxyacid dehydrogenase</fullName>
    </submittedName>
</protein>
<proteinExistence type="predicted"/>
<evidence type="ECO:0000313" key="2">
    <source>
        <dbReference type="Proteomes" id="UP001558850"/>
    </source>
</evidence>
<accession>A0ACC6UDP9</accession>
<name>A0ACC6UDP9_9BURK</name>
<comment type="caution">
    <text evidence="1">The sequence shown here is derived from an EMBL/GenBank/DDBJ whole genome shotgun (WGS) entry which is preliminary data.</text>
</comment>
<evidence type="ECO:0000313" key="1">
    <source>
        <dbReference type="EMBL" id="MEX3937779.1"/>
    </source>
</evidence>
<sequence length="327" mass="34649">MNIVFLGKFGRDAVGPAIAAVPGAILRYADDVEQHAAVVEQAEGVVLVGPAYTTAVAAALAGANKLRWIQTLSAGYENLQRFGVPPGVTVTNAGDAWSVSVAEHAMALLLALVKRLPEAVRQKERRSWDRQLMVYMGSLQGRTMVVVGFGSIGKAVAQRARAFGMKIVAVTPTPKPLELADHVYASTELHSALRLADVAVIAVPAHPDTVNLINERTLQECRRGCLLVNVARGEVIDQDALVNALRSGHIGGAGLDVTLPEPLPEASALWRAPNLIITPHVAGGGELVMTRLAELVADNVSRQLSGQALQCIVIPPQPAHQDRPVDA</sequence>
<reference evidence="1" key="1">
    <citation type="submission" date="2024-07" db="EMBL/GenBank/DDBJ databases">
        <title>A survey of Mimosa microsymbionts across Brazilian biomes reveals a high diversity of Paraburkholderia nodulating endemic species, but also that Cupriavidus is common as a symbiont of widespread species.</title>
        <authorList>
            <person name="Rouws L."/>
            <person name="Barauna A."/>
            <person name="Beukes C."/>
            <person name="Rouws J.R.C."/>
            <person name="De Faria S.M."/>
            <person name="Gross E."/>
            <person name="Bueno Dos Reis Junior F."/>
            <person name="Simon M.F."/>
            <person name="Maluk M."/>
            <person name="Odee D.W."/>
            <person name="Kenicer G."/>
            <person name="Young J.P.W."/>
            <person name="Reis V.M."/>
            <person name="Zilli J."/>
            <person name="James E.K."/>
        </authorList>
    </citation>
    <scope>NUCLEOTIDE SEQUENCE</scope>
    <source>
        <strain evidence="1">EG181B</strain>
    </source>
</reference>
<organism evidence="1 2">
    <name type="scientific">Paraburkholderia phymatum</name>
    <dbReference type="NCBI Taxonomy" id="148447"/>
    <lineage>
        <taxon>Bacteria</taxon>
        <taxon>Pseudomonadati</taxon>
        <taxon>Pseudomonadota</taxon>
        <taxon>Betaproteobacteria</taxon>
        <taxon>Burkholderiales</taxon>
        <taxon>Burkholderiaceae</taxon>
        <taxon>Paraburkholderia</taxon>
    </lineage>
</organism>
<dbReference type="EMBL" id="JBFRCH010000069">
    <property type="protein sequence ID" value="MEX3937779.1"/>
    <property type="molecule type" value="Genomic_DNA"/>
</dbReference>